<keyword evidence="1" id="KW-0732">Signal</keyword>
<feature type="signal peptide" evidence="1">
    <location>
        <begin position="1"/>
        <end position="22"/>
    </location>
</feature>
<comment type="caution">
    <text evidence="2">The sequence shown here is derived from an EMBL/GenBank/DDBJ whole genome shotgun (WGS) entry which is preliminary data.</text>
</comment>
<proteinExistence type="predicted"/>
<reference evidence="2" key="1">
    <citation type="submission" date="2020-08" db="EMBL/GenBank/DDBJ databases">
        <title>Novel species isolated from subtropical streams in China.</title>
        <authorList>
            <person name="Lu H."/>
        </authorList>
    </citation>
    <scope>NUCLEOTIDE SEQUENCE</scope>
    <source>
        <strain evidence="2">KACC 12607</strain>
    </source>
</reference>
<dbReference type="RefSeq" id="WP_186910600.1">
    <property type="nucleotide sequence ID" value="NZ_JACOFV010000001.1"/>
</dbReference>
<gene>
    <name evidence="2" type="ORF">H8K32_01035</name>
</gene>
<dbReference type="EMBL" id="JACOFV010000001">
    <property type="protein sequence ID" value="MBC3860665.1"/>
    <property type="molecule type" value="Genomic_DNA"/>
</dbReference>
<keyword evidence="3" id="KW-1185">Reference proteome</keyword>
<organism evidence="2 3">
    <name type="scientific">Undibacterium jejuense</name>
    <dbReference type="NCBI Taxonomy" id="1344949"/>
    <lineage>
        <taxon>Bacteria</taxon>
        <taxon>Pseudomonadati</taxon>
        <taxon>Pseudomonadota</taxon>
        <taxon>Betaproteobacteria</taxon>
        <taxon>Burkholderiales</taxon>
        <taxon>Oxalobacteraceae</taxon>
        <taxon>Undibacterium</taxon>
    </lineage>
</organism>
<dbReference type="Proteomes" id="UP000634011">
    <property type="component" value="Unassembled WGS sequence"/>
</dbReference>
<protein>
    <recommendedName>
        <fullName evidence="4">Histidine phosphatase family protein</fullName>
    </recommendedName>
</protein>
<name>A0A923HCT9_9BURK</name>
<sequence length="200" mass="21817">MKTTTLVTTILLALFFSNLSFADETIVMIRHGEKPEAGLGQLNCQGLNRSLALPEVLRKKFDMPSAIFAPNPGTQKNDRGTPYNYIRPLATIEPTAISLGMPVNTQFGLDDIDALQTALLSPAYANATVFVAWEHRLAEEAARKILATNNGAPTTVPTWESSDFDSIYIVKVTIDPQGKRIASFSIDKQGLNHLPSSCPQ</sequence>
<feature type="chain" id="PRO_5036926925" description="Histidine phosphatase family protein" evidence="1">
    <location>
        <begin position="23"/>
        <end position="200"/>
    </location>
</feature>
<dbReference type="AlphaFoldDB" id="A0A923HCT9"/>
<accession>A0A923HCT9</accession>
<evidence type="ECO:0008006" key="4">
    <source>
        <dbReference type="Google" id="ProtNLM"/>
    </source>
</evidence>
<evidence type="ECO:0000313" key="3">
    <source>
        <dbReference type="Proteomes" id="UP000634011"/>
    </source>
</evidence>
<evidence type="ECO:0000256" key="1">
    <source>
        <dbReference type="SAM" id="SignalP"/>
    </source>
</evidence>
<evidence type="ECO:0000313" key="2">
    <source>
        <dbReference type="EMBL" id="MBC3860665.1"/>
    </source>
</evidence>